<evidence type="ECO:0000256" key="1">
    <source>
        <dbReference type="ARBA" id="ARBA00008792"/>
    </source>
</evidence>
<comment type="catalytic activity">
    <reaction evidence="7">
        <text>ATP + H2O = ADP + phosphate + H(+)</text>
        <dbReference type="Rhea" id="RHEA:13065"/>
        <dbReference type="ChEBI" id="CHEBI:15377"/>
        <dbReference type="ChEBI" id="CHEBI:15378"/>
        <dbReference type="ChEBI" id="CHEBI:30616"/>
        <dbReference type="ChEBI" id="CHEBI:43474"/>
        <dbReference type="ChEBI" id="CHEBI:456216"/>
        <dbReference type="EC" id="3.6.4.13"/>
    </reaction>
</comment>
<dbReference type="InterPro" id="IPR014001">
    <property type="entry name" value="Helicase_ATP-bd"/>
</dbReference>
<feature type="domain" description="Helicase C-terminal" evidence="9">
    <location>
        <begin position="227"/>
        <end position="394"/>
    </location>
</feature>
<protein>
    <recommendedName>
        <fullName evidence="2">RNA helicase</fullName>
        <ecNumber evidence="2">3.6.4.13</ecNumber>
    </recommendedName>
</protein>
<dbReference type="Pfam" id="PF00271">
    <property type="entry name" value="Helicase_C"/>
    <property type="match status" value="1"/>
</dbReference>
<dbReference type="GO" id="GO:0003724">
    <property type="term" value="F:RNA helicase activity"/>
    <property type="evidence" value="ECO:0007669"/>
    <property type="project" value="UniProtKB-EC"/>
</dbReference>
<gene>
    <name evidence="10" type="ORF">BS47DRAFT_1300418</name>
</gene>
<dbReference type="EC" id="3.6.4.13" evidence="2"/>
<dbReference type="GO" id="GO:0003725">
    <property type="term" value="F:double-stranded RNA binding"/>
    <property type="evidence" value="ECO:0007669"/>
    <property type="project" value="TreeGrafter"/>
</dbReference>
<keyword evidence="11" id="KW-1185">Reference proteome</keyword>
<dbReference type="FunFam" id="3.40.50.300:FF:000578">
    <property type="entry name" value="probable ATP-dependent RNA helicase DHX35"/>
    <property type="match status" value="1"/>
</dbReference>
<keyword evidence="3" id="KW-0547">Nucleotide-binding</keyword>
<dbReference type="SMART" id="SM00847">
    <property type="entry name" value="HA2"/>
    <property type="match status" value="1"/>
</dbReference>
<dbReference type="Gene3D" id="3.40.50.300">
    <property type="entry name" value="P-loop containing nucleotide triphosphate hydrolases"/>
    <property type="match status" value="2"/>
</dbReference>
<dbReference type="GO" id="GO:0005524">
    <property type="term" value="F:ATP binding"/>
    <property type="evidence" value="ECO:0007669"/>
    <property type="project" value="UniProtKB-KW"/>
</dbReference>
<accession>A0A9P6ARQ1</accession>
<comment type="caution">
    <text evidence="10">The sequence shown here is derived from an EMBL/GenBank/DDBJ whole genome shotgun (WGS) entry which is preliminary data.</text>
</comment>
<dbReference type="GO" id="GO:0005730">
    <property type="term" value="C:nucleolus"/>
    <property type="evidence" value="ECO:0007669"/>
    <property type="project" value="TreeGrafter"/>
</dbReference>
<reference evidence="10" key="1">
    <citation type="journal article" date="2020" name="Nat. Commun.">
        <title>Large-scale genome sequencing of mycorrhizal fungi provides insights into the early evolution of symbiotic traits.</title>
        <authorList>
            <person name="Miyauchi S."/>
            <person name="Kiss E."/>
            <person name="Kuo A."/>
            <person name="Drula E."/>
            <person name="Kohler A."/>
            <person name="Sanchez-Garcia M."/>
            <person name="Morin E."/>
            <person name="Andreopoulos B."/>
            <person name="Barry K.W."/>
            <person name="Bonito G."/>
            <person name="Buee M."/>
            <person name="Carver A."/>
            <person name="Chen C."/>
            <person name="Cichocki N."/>
            <person name="Clum A."/>
            <person name="Culley D."/>
            <person name="Crous P.W."/>
            <person name="Fauchery L."/>
            <person name="Girlanda M."/>
            <person name="Hayes R.D."/>
            <person name="Keri Z."/>
            <person name="LaButti K."/>
            <person name="Lipzen A."/>
            <person name="Lombard V."/>
            <person name="Magnuson J."/>
            <person name="Maillard F."/>
            <person name="Murat C."/>
            <person name="Nolan M."/>
            <person name="Ohm R.A."/>
            <person name="Pangilinan J."/>
            <person name="Pereira M.F."/>
            <person name="Perotto S."/>
            <person name="Peter M."/>
            <person name="Pfister S."/>
            <person name="Riley R."/>
            <person name="Sitrit Y."/>
            <person name="Stielow J.B."/>
            <person name="Szollosi G."/>
            <person name="Zifcakova L."/>
            <person name="Stursova M."/>
            <person name="Spatafora J.W."/>
            <person name="Tedersoo L."/>
            <person name="Vaario L.M."/>
            <person name="Yamada A."/>
            <person name="Yan M."/>
            <person name="Wang P."/>
            <person name="Xu J."/>
            <person name="Bruns T."/>
            <person name="Baldrian P."/>
            <person name="Vilgalys R."/>
            <person name="Dunand C."/>
            <person name="Henrissat B."/>
            <person name="Grigoriev I.V."/>
            <person name="Hibbett D."/>
            <person name="Nagy L.G."/>
            <person name="Martin F.M."/>
        </authorList>
    </citation>
    <scope>NUCLEOTIDE SEQUENCE</scope>
    <source>
        <strain evidence="10">UP504</strain>
    </source>
</reference>
<dbReference type="OrthoDB" id="10253254at2759"/>
<evidence type="ECO:0000256" key="3">
    <source>
        <dbReference type="ARBA" id="ARBA00022741"/>
    </source>
</evidence>
<evidence type="ECO:0000256" key="2">
    <source>
        <dbReference type="ARBA" id="ARBA00012552"/>
    </source>
</evidence>
<organism evidence="10 11">
    <name type="scientific">Hydnum rufescens UP504</name>
    <dbReference type="NCBI Taxonomy" id="1448309"/>
    <lineage>
        <taxon>Eukaryota</taxon>
        <taxon>Fungi</taxon>
        <taxon>Dikarya</taxon>
        <taxon>Basidiomycota</taxon>
        <taxon>Agaricomycotina</taxon>
        <taxon>Agaricomycetes</taxon>
        <taxon>Cantharellales</taxon>
        <taxon>Hydnaceae</taxon>
        <taxon>Hydnum</taxon>
    </lineage>
</organism>
<sequence length="653" mass="72307">MPGPDPILLEQRKQLPIWKGRQSLVRAVVENDTVVILGETGSGKTTQVPQFLLESNEFGNGTIAVTQPRKVAAISLATRVAAEQCSTVGALVGYSIRFDDQSSAETKIKYLTDGMLVRELLSDPLLSRYNVIIVDEAHERTLRTDLVLSALKNIQKERNTKRTDRKGKGPETVKNCPLKIIIMSATLDAQKFSKFFNNARILYVEGRQHPVKVFYAETPQADYVESALRTFFQIHIGHGPGDVLIFLSGQEEIESLEKSITLYAEHIPEGESKVLVCPLYAGLPQHQQNRIFMPAPPATRKVVLATNIAETSITIPGIRFVIDTGVAKEKSYILQQNRGSASHLHNSEPVVPDGPGFCFRLYTEDGFRQFRDSATPEIQRCNLTFAVLQLKTLGQDPETTEFLDPPSPETIQESLIVLFGLEALDHTGNVTSIGREMSNFPLDPPLARALLASKTLGCTSETLIILSVLSASSKLLFEPSADKREEIADARNTFRHSSGDHLTLLNVVRAYGEVRSGSGSDGGNRGAKEWCARHHVNERAVKEAERIEKQLKETCRRVGVDPDATCGEDTDAVLKSLLMGIFQNCAILQPDGTYRQTLGRLPVKIHPSSTLFTRKVPAIVYDELVFTSNTYARTVSAIEQAWLLDLPVNRRHD</sequence>
<evidence type="ECO:0000256" key="6">
    <source>
        <dbReference type="ARBA" id="ARBA00022840"/>
    </source>
</evidence>
<dbReference type="Pfam" id="PF07717">
    <property type="entry name" value="OB_NTP_bind"/>
    <property type="match status" value="1"/>
</dbReference>
<name>A0A9P6ARQ1_9AGAM</name>
<dbReference type="InterPro" id="IPR048333">
    <property type="entry name" value="HA2_WH"/>
</dbReference>
<dbReference type="AlphaFoldDB" id="A0A9P6ARQ1"/>
<dbReference type="GO" id="GO:0016787">
    <property type="term" value="F:hydrolase activity"/>
    <property type="evidence" value="ECO:0007669"/>
    <property type="project" value="UniProtKB-KW"/>
</dbReference>
<dbReference type="GO" id="GO:0045943">
    <property type="term" value="P:positive regulation of transcription by RNA polymerase I"/>
    <property type="evidence" value="ECO:0007669"/>
    <property type="project" value="TreeGrafter"/>
</dbReference>
<dbReference type="InterPro" id="IPR001650">
    <property type="entry name" value="Helicase_C-like"/>
</dbReference>
<evidence type="ECO:0000256" key="5">
    <source>
        <dbReference type="ARBA" id="ARBA00022806"/>
    </source>
</evidence>
<dbReference type="SUPFAM" id="SSF52540">
    <property type="entry name" value="P-loop containing nucleoside triphosphate hydrolases"/>
    <property type="match status" value="1"/>
</dbReference>
<dbReference type="InterPro" id="IPR007502">
    <property type="entry name" value="Helicase-assoc_dom"/>
</dbReference>
<dbReference type="SMART" id="SM00487">
    <property type="entry name" value="DEXDc"/>
    <property type="match status" value="1"/>
</dbReference>
<dbReference type="EMBL" id="MU129020">
    <property type="protein sequence ID" value="KAF9510240.1"/>
    <property type="molecule type" value="Genomic_DNA"/>
</dbReference>
<dbReference type="InterPro" id="IPR027417">
    <property type="entry name" value="P-loop_NTPase"/>
</dbReference>
<evidence type="ECO:0000313" key="11">
    <source>
        <dbReference type="Proteomes" id="UP000886523"/>
    </source>
</evidence>
<dbReference type="SMART" id="SM00490">
    <property type="entry name" value="HELICc"/>
    <property type="match status" value="1"/>
</dbReference>
<evidence type="ECO:0000256" key="7">
    <source>
        <dbReference type="ARBA" id="ARBA00047984"/>
    </source>
</evidence>
<evidence type="ECO:0000259" key="8">
    <source>
        <dbReference type="PROSITE" id="PS51192"/>
    </source>
</evidence>
<dbReference type="InterPro" id="IPR011709">
    <property type="entry name" value="DEAD-box_helicase_OB_fold"/>
</dbReference>
<evidence type="ECO:0000256" key="4">
    <source>
        <dbReference type="ARBA" id="ARBA00022801"/>
    </source>
</evidence>
<dbReference type="PROSITE" id="PS51194">
    <property type="entry name" value="HELICASE_CTER"/>
    <property type="match status" value="1"/>
</dbReference>
<evidence type="ECO:0000313" key="10">
    <source>
        <dbReference type="EMBL" id="KAF9510240.1"/>
    </source>
</evidence>
<dbReference type="Gene3D" id="1.20.120.1080">
    <property type="match status" value="1"/>
</dbReference>
<evidence type="ECO:0000259" key="9">
    <source>
        <dbReference type="PROSITE" id="PS51194"/>
    </source>
</evidence>
<feature type="domain" description="Helicase ATP-binding" evidence="8">
    <location>
        <begin position="25"/>
        <end position="205"/>
    </location>
</feature>
<keyword evidence="6" id="KW-0067">ATP-binding</keyword>
<dbReference type="Pfam" id="PF04408">
    <property type="entry name" value="WHD_HA2"/>
    <property type="match status" value="1"/>
</dbReference>
<dbReference type="Proteomes" id="UP000886523">
    <property type="component" value="Unassembled WGS sequence"/>
</dbReference>
<keyword evidence="5" id="KW-0347">Helicase</keyword>
<dbReference type="CDD" id="cd18791">
    <property type="entry name" value="SF2_C_RHA"/>
    <property type="match status" value="1"/>
</dbReference>
<keyword evidence="4" id="KW-0378">Hydrolase</keyword>
<dbReference type="Pfam" id="PF21010">
    <property type="entry name" value="HA2_C"/>
    <property type="match status" value="1"/>
</dbReference>
<comment type="similarity">
    <text evidence="1">Belongs to the DEAD box helicase family. DEAH subfamily.</text>
</comment>
<dbReference type="Pfam" id="PF00270">
    <property type="entry name" value="DEAD"/>
    <property type="match status" value="1"/>
</dbReference>
<dbReference type="PANTHER" id="PTHR18934">
    <property type="entry name" value="ATP-DEPENDENT RNA HELICASE"/>
    <property type="match status" value="1"/>
</dbReference>
<proteinExistence type="inferred from homology"/>
<dbReference type="PROSITE" id="PS51192">
    <property type="entry name" value="HELICASE_ATP_BIND_1"/>
    <property type="match status" value="1"/>
</dbReference>
<dbReference type="InterPro" id="IPR011545">
    <property type="entry name" value="DEAD/DEAH_box_helicase_dom"/>
</dbReference>
<dbReference type="PANTHER" id="PTHR18934:SF118">
    <property type="entry name" value="ATP-DEPENDENT RNA HELICASE DHX33"/>
    <property type="match status" value="1"/>
</dbReference>